<dbReference type="SUPFAM" id="SSF56349">
    <property type="entry name" value="DNA breaking-rejoining enzymes"/>
    <property type="match status" value="1"/>
</dbReference>
<dbReference type="GO" id="GO:0015074">
    <property type="term" value="P:DNA integration"/>
    <property type="evidence" value="ECO:0007669"/>
    <property type="project" value="InterPro"/>
</dbReference>
<dbReference type="Gene3D" id="1.10.443.10">
    <property type="entry name" value="Intergrase catalytic core"/>
    <property type="match status" value="1"/>
</dbReference>
<dbReference type="InterPro" id="IPR013762">
    <property type="entry name" value="Integrase-like_cat_sf"/>
</dbReference>
<dbReference type="STRING" id="1122180.Lokhon_03071"/>
<dbReference type="InterPro" id="IPR011010">
    <property type="entry name" value="DNA_brk_join_enz"/>
</dbReference>
<dbReference type="HOGENOM" id="CLU_1794158_0_0_5"/>
<reference evidence="3 4" key="1">
    <citation type="submission" date="2013-03" db="EMBL/GenBank/DDBJ databases">
        <authorList>
            <person name="Fiebig A."/>
            <person name="Goeker M."/>
            <person name="Klenk H.-P.P."/>
        </authorList>
    </citation>
    <scope>NUCLEOTIDE SEQUENCE [LARGE SCALE GENOMIC DNA]</scope>
    <source>
        <strain evidence="3 4">DSM 17492</strain>
    </source>
</reference>
<dbReference type="PATRIC" id="fig|1122180.6.peg.3054"/>
<organism evidence="3 4">
    <name type="scientific">Limimaricola hongkongensis DSM 17492</name>
    <dbReference type="NCBI Taxonomy" id="1122180"/>
    <lineage>
        <taxon>Bacteria</taxon>
        <taxon>Pseudomonadati</taxon>
        <taxon>Pseudomonadota</taxon>
        <taxon>Alphaproteobacteria</taxon>
        <taxon>Rhodobacterales</taxon>
        <taxon>Paracoccaceae</taxon>
        <taxon>Limimaricola</taxon>
    </lineage>
</organism>
<keyword evidence="1" id="KW-0233">DNA recombination</keyword>
<gene>
    <name evidence="3" type="ORF">Lokhon_03071</name>
</gene>
<dbReference type="eggNOG" id="COG0582">
    <property type="taxonomic scope" value="Bacteria"/>
</dbReference>
<dbReference type="Proteomes" id="UP000025047">
    <property type="component" value="Unassembled WGS sequence"/>
</dbReference>
<evidence type="ECO:0000313" key="3">
    <source>
        <dbReference type="EMBL" id="EYD71422.1"/>
    </source>
</evidence>
<dbReference type="InterPro" id="IPR002104">
    <property type="entry name" value="Integrase_catalytic"/>
</dbReference>
<comment type="caution">
    <text evidence="3">The sequence shown here is derived from an EMBL/GenBank/DDBJ whole genome shotgun (WGS) entry which is preliminary data.</text>
</comment>
<accession>A0A017HA93</accession>
<proteinExistence type="predicted"/>
<dbReference type="GO" id="GO:0003677">
    <property type="term" value="F:DNA binding"/>
    <property type="evidence" value="ECO:0007669"/>
    <property type="project" value="InterPro"/>
</dbReference>
<dbReference type="GO" id="GO:0006310">
    <property type="term" value="P:DNA recombination"/>
    <property type="evidence" value="ECO:0007669"/>
    <property type="project" value="UniProtKB-KW"/>
</dbReference>
<evidence type="ECO:0000313" key="4">
    <source>
        <dbReference type="Proteomes" id="UP000025047"/>
    </source>
</evidence>
<feature type="domain" description="Tyr recombinase" evidence="2">
    <location>
        <begin position="1"/>
        <end position="129"/>
    </location>
</feature>
<evidence type="ECO:0000259" key="2">
    <source>
        <dbReference type="PROSITE" id="PS51898"/>
    </source>
</evidence>
<dbReference type="AlphaFoldDB" id="A0A017HA93"/>
<sequence>MLKLPEDRKSGEPFERTLSSEKLAAALREYRAAYRPLFDEGNNLFPSMLARNTAISEAQIGRLVGNLTEEAFGVRVSIHRVRDNVATEASERLARGAHASSALLGHRGLGTTQRHYDRSTGLAAAQEFLQLVDSQRRSSTDLAL</sequence>
<name>A0A017HA93_9RHOB</name>
<dbReference type="EMBL" id="APGJ01000007">
    <property type="protein sequence ID" value="EYD71422.1"/>
    <property type="molecule type" value="Genomic_DNA"/>
</dbReference>
<protein>
    <recommendedName>
        <fullName evidence="2">Tyr recombinase domain-containing protein</fullName>
    </recommendedName>
</protein>
<evidence type="ECO:0000256" key="1">
    <source>
        <dbReference type="ARBA" id="ARBA00023172"/>
    </source>
</evidence>
<dbReference type="PROSITE" id="PS51898">
    <property type="entry name" value="TYR_RECOMBINASE"/>
    <property type="match status" value="1"/>
</dbReference>
<keyword evidence="4" id="KW-1185">Reference proteome</keyword>